<dbReference type="RefSeq" id="XP_018490005.1">
    <property type="nucleotide sequence ID" value="XM_018634503.2"/>
</dbReference>
<dbReference type="GO" id="GO:0016042">
    <property type="term" value="P:lipid catabolic process"/>
    <property type="evidence" value="ECO:0007669"/>
    <property type="project" value="UniProtKB-KW"/>
</dbReference>
<dbReference type="GO" id="GO:0016788">
    <property type="term" value="F:hydrolase activity, acting on ester bonds"/>
    <property type="evidence" value="ECO:0007669"/>
    <property type="project" value="InterPro"/>
</dbReference>
<dbReference type="GeneID" id="108860640"/>
<sequence>MESLKLCISLFLVSFSSCLIGVESDHVHHTNMKRLRPNRLFVFGDSYADTGNIRKSLADSWKMPYGVSFPGKPSGRFSDGRIATDFLARYLGIKSPIPYTLKKYAGKERLLYGMNYAYGGTGVFKTFNNPLPNMTTQIDYFQKVLASGTIYSPSHVHSSLAFVSNAGNDYGSFILQKRPMTEFPGFIKQVVDQIELNLRRIYKLGVKKIAISSLQPLGCLPSKTTSTSFKHCNASDNALVRLHNTLLRRAVAKLNNETKPSTFVILDLYNAFLTVIKNKRAEPGVTRFVNPLEPCCVGITSNDSCSNVDERGKKKYTICKDPKTSFFWDVFHPTEEGWRSVYSVLGKKLKAVLI</sequence>
<dbReference type="KEGG" id="rsz:108860640"/>
<dbReference type="InterPro" id="IPR001087">
    <property type="entry name" value="GDSL"/>
</dbReference>
<reference evidence="6" key="1">
    <citation type="journal article" date="2019" name="Database">
        <title>The radish genome database (RadishGD): an integrated information resource for radish genomics.</title>
        <authorList>
            <person name="Yu H.J."/>
            <person name="Baek S."/>
            <person name="Lee Y.J."/>
            <person name="Cho A."/>
            <person name="Mun J.H."/>
        </authorList>
    </citation>
    <scope>NUCLEOTIDE SEQUENCE [LARGE SCALE GENOMIC DNA]</scope>
    <source>
        <strain evidence="6">cv. WK10039</strain>
    </source>
</reference>
<dbReference type="Proteomes" id="UP000504610">
    <property type="component" value="Chromosome 5"/>
</dbReference>
<dbReference type="SUPFAM" id="SSF52266">
    <property type="entry name" value="SGNH hydrolase"/>
    <property type="match status" value="1"/>
</dbReference>
<feature type="chain" id="PRO_5026980217" evidence="5">
    <location>
        <begin position="25"/>
        <end position="354"/>
    </location>
</feature>
<comment type="similarity">
    <text evidence="1">Belongs to the 'GDSL' lipolytic enzyme family.</text>
</comment>
<keyword evidence="2" id="KW-0378">Hydrolase</keyword>
<evidence type="ECO:0000256" key="3">
    <source>
        <dbReference type="ARBA" id="ARBA00022963"/>
    </source>
</evidence>
<accession>A0A6J0P018</accession>
<keyword evidence="3" id="KW-0442">Lipid degradation</keyword>
<dbReference type="InterPro" id="IPR035669">
    <property type="entry name" value="SGNH_plant_lipase-like"/>
</dbReference>
<protein>
    <submittedName>
        <fullName evidence="7">GDSL esterase/lipase At3g09930</fullName>
    </submittedName>
</protein>
<reference evidence="7" key="2">
    <citation type="submission" date="2025-08" db="UniProtKB">
        <authorList>
            <consortium name="RefSeq"/>
        </authorList>
    </citation>
    <scope>IDENTIFICATION</scope>
    <source>
        <tissue evidence="7">Leaf</tissue>
    </source>
</reference>
<name>A0A6J0P018_RAPSA</name>
<evidence type="ECO:0000256" key="2">
    <source>
        <dbReference type="ARBA" id="ARBA00022801"/>
    </source>
</evidence>
<keyword evidence="6" id="KW-1185">Reference proteome</keyword>
<evidence type="ECO:0000256" key="5">
    <source>
        <dbReference type="SAM" id="SignalP"/>
    </source>
</evidence>
<dbReference type="CDD" id="cd01837">
    <property type="entry name" value="SGNH_plant_lipase_like"/>
    <property type="match status" value="1"/>
</dbReference>
<dbReference type="AlphaFoldDB" id="A0A6J0P018"/>
<proteinExistence type="inferred from homology"/>
<evidence type="ECO:0000256" key="4">
    <source>
        <dbReference type="ARBA" id="ARBA00023098"/>
    </source>
</evidence>
<dbReference type="InterPro" id="IPR036514">
    <property type="entry name" value="SGNH_hydro_sf"/>
</dbReference>
<feature type="signal peptide" evidence="5">
    <location>
        <begin position="1"/>
        <end position="24"/>
    </location>
</feature>
<dbReference type="PROSITE" id="PS51257">
    <property type="entry name" value="PROKAR_LIPOPROTEIN"/>
    <property type="match status" value="1"/>
</dbReference>
<evidence type="ECO:0000256" key="1">
    <source>
        <dbReference type="ARBA" id="ARBA00008668"/>
    </source>
</evidence>
<dbReference type="PANTHER" id="PTHR46020">
    <property type="entry name" value="OSJNBB0059K02.9 PROTEIN"/>
    <property type="match status" value="1"/>
</dbReference>
<dbReference type="Gene3D" id="3.40.50.1110">
    <property type="entry name" value="SGNH hydrolase"/>
    <property type="match status" value="1"/>
</dbReference>
<dbReference type="PANTHER" id="PTHR46020:SF12">
    <property type="entry name" value="BNAANNG22470D PROTEIN"/>
    <property type="match status" value="1"/>
</dbReference>
<dbReference type="OrthoDB" id="1600564at2759"/>
<gene>
    <name evidence="7" type="primary">LOC108860640</name>
</gene>
<keyword evidence="4" id="KW-0443">Lipid metabolism</keyword>
<keyword evidence="5" id="KW-0732">Signal</keyword>
<organism evidence="6 7">
    <name type="scientific">Raphanus sativus</name>
    <name type="common">Radish</name>
    <name type="synonym">Raphanus raphanistrum var. sativus</name>
    <dbReference type="NCBI Taxonomy" id="3726"/>
    <lineage>
        <taxon>Eukaryota</taxon>
        <taxon>Viridiplantae</taxon>
        <taxon>Streptophyta</taxon>
        <taxon>Embryophyta</taxon>
        <taxon>Tracheophyta</taxon>
        <taxon>Spermatophyta</taxon>
        <taxon>Magnoliopsida</taxon>
        <taxon>eudicotyledons</taxon>
        <taxon>Gunneridae</taxon>
        <taxon>Pentapetalae</taxon>
        <taxon>rosids</taxon>
        <taxon>malvids</taxon>
        <taxon>Brassicales</taxon>
        <taxon>Brassicaceae</taxon>
        <taxon>Brassiceae</taxon>
        <taxon>Raphanus</taxon>
    </lineage>
</organism>
<evidence type="ECO:0000313" key="7">
    <source>
        <dbReference type="RefSeq" id="XP_018490005.1"/>
    </source>
</evidence>
<dbReference type="Pfam" id="PF00657">
    <property type="entry name" value="Lipase_GDSL"/>
    <property type="match status" value="1"/>
</dbReference>
<evidence type="ECO:0000313" key="6">
    <source>
        <dbReference type="Proteomes" id="UP000504610"/>
    </source>
</evidence>